<reference evidence="3" key="1">
    <citation type="journal article" date="2017" name="Biotechnol. Biofuels">
        <title>Evaluation of environmental bacterial communities as a factor affecting the growth of duckweed Lemna minor.</title>
        <authorList>
            <person name="Ishizawa H."/>
            <person name="Kuroda M."/>
            <person name="Morikawa M."/>
            <person name="Ike M."/>
        </authorList>
    </citation>
    <scope>NUCLEOTIDE SEQUENCE [LARGE SCALE GENOMIC DNA]</scope>
    <source>
        <strain evidence="3">H3</strain>
    </source>
</reference>
<dbReference type="PANTHER" id="PTHR30296">
    <property type="entry name" value="UNCHARACTERIZED PROTEIN YKGE"/>
    <property type="match status" value="1"/>
</dbReference>
<dbReference type="KEGG" id="amah:DLM_0194"/>
<dbReference type="InterPro" id="IPR004017">
    <property type="entry name" value="Cys_rich_dom"/>
</dbReference>
<dbReference type="RefSeq" id="WP_231959976.1">
    <property type="nucleotide sequence ID" value="NZ_AP018823.1"/>
</dbReference>
<name>A0A3G9GE40_9NEIS</name>
<dbReference type="Proteomes" id="UP000198290">
    <property type="component" value="Chromosome"/>
</dbReference>
<reference evidence="2 3" key="2">
    <citation type="journal article" date="2017" name="Genome Announc.">
        <title>Draft genome sequence of Aquitalea magnusonii strain H3, a plant growth-promoting bacterium of duckweed Lemna minor.</title>
        <authorList>
            <person name="Ishizawa H."/>
            <person name="Kuroda M."/>
            <person name="Ike M."/>
        </authorList>
    </citation>
    <scope>NUCLEOTIDE SEQUENCE [LARGE SCALE GENOMIC DNA]</scope>
    <source>
        <strain evidence="2 3">H3</strain>
    </source>
</reference>
<dbReference type="AlphaFoldDB" id="A0A3G9GE40"/>
<feature type="domain" description="Cysteine-rich" evidence="1">
    <location>
        <begin position="19"/>
        <end position="98"/>
    </location>
</feature>
<evidence type="ECO:0000313" key="3">
    <source>
        <dbReference type="Proteomes" id="UP000198290"/>
    </source>
</evidence>
<dbReference type="PANTHER" id="PTHR30296:SF0">
    <property type="entry name" value="LACTATE UTILIZATION PROTEIN A"/>
    <property type="match status" value="1"/>
</dbReference>
<keyword evidence="3" id="KW-1185">Reference proteome</keyword>
<proteinExistence type="predicted"/>
<protein>
    <submittedName>
        <fullName evidence="2">Predicted L-lactate dehydrogenase, Fe-S oxidoreductase subunit YkgE</fullName>
    </submittedName>
</protein>
<gene>
    <name evidence="2" type="ORF">DLM_0194</name>
</gene>
<dbReference type="Pfam" id="PF02754">
    <property type="entry name" value="CCG"/>
    <property type="match status" value="2"/>
</dbReference>
<sequence>MQPEPCSCLLEAPRTMKIGLFIPCFINELFPHVAMATLELLESLGCEVDYPLQQSCCGQPLANNGDSKGACDAAKRFTAVFQQYDYVVAPSGSCVSHVTHHYDWYIAEDPAYQQLKPKVYEIIEFLQDVLKLEKLPKPVYFPHKVSIHQSCHGLRELHHASPSELMMPYHSRLESILKLVDGVEVLLPERRDECCGFGGTFCVDEPELSTAMGEDRIAQHEATGAEYIVGADPSCLMHMGGIIRHQGKTIRPLHIVEILTGRGAGA</sequence>
<dbReference type="GO" id="GO:0005829">
    <property type="term" value="C:cytosol"/>
    <property type="evidence" value="ECO:0007669"/>
    <property type="project" value="TreeGrafter"/>
</dbReference>
<feature type="domain" description="Cysteine-rich" evidence="1">
    <location>
        <begin position="145"/>
        <end position="239"/>
    </location>
</feature>
<evidence type="ECO:0000313" key="2">
    <source>
        <dbReference type="EMBL" id="BBF83877.1"/>
    </source>
</evidence>
<organism evidence="2 3">
    <name type="scientific">Aquitalea magnusonii</name>
    <dbReference type="NCBI Taxonomy" id="332411"/>
    <lineage>
        <taxon>Bacteria</taxon>
        <taxon>Pseudomonadati</taxon>
        <taxon>Pseudomonadota</taxon>
        <taxon>Betaproteobacteria</taxon>
        <taxon>Neisseriales</taxon>
        <taxon>Chromobacteriaceae</taxon>
        <taxon>Aquitalea</taxon>
    </lineage>
</organism>
<reference evidence="3" key="3">
    <citation type="journal article" date="2017" name="Plant Physiol. Biochem.">
        <title>Differential oxidative and antioxidative response of duckweed Lemna minor toward plant growth promoting/inhibiting bacteria.</title>
        <authorList>
            <person name="Ishizawa H."/>
            <person name="Kuroda M."/>
            <person name="Morikawa M."/>
            <person name="Ike M."/>
        </authorList>
    </citation>
    <scope>NUCLEOTIDE SEQUENCE [LARGE SCALE GENOMIC DNA]</scope>
    <source>
        <strain evidence="3">H3</strain>
    </source>
</reference>
<evidence type="ECO:0000259" key="1">
    <source>
        <dbReference type="Pfam" id="PF02754"/>
    </source>
</evidence>
<accession>A0A3G9GE40</accession>
<dbReference type="GO" id="GO:0016491">
    <property type="term" value="F:oxidoreductase activity"/>
    <property type="evidence" value="ECO:0007669"/>
    <property type="project" value="UniProtKB-ARBA"/>
</dbReference>
<dbReference type="STRING" id="332411.VI06_04040"/>
<dbReference type="EMBL" id="AP018823">
    <property type="protein sequence ID" value="BBF83877.1"/>
    <property type="molecule type" value="Genomic_DNA"/>
</dbReference>